<dbReference type="InterPro" id="IPR010770">
    <property type="entry name" value="Ecd"/>
</dbReference>
<sequence length="338" mass="38221">SDLFLTHEPEDPAHCQKILQQYIERILAHLAPMLVSYIWQSQPFNLKYKPAKEHIPAHIGGLTKFGDNIEDEWFIVYLIKVITKEFPELAARVDDKDHANTAGGQPGTPWQAVFASLTRGFMRSADSGCVRMFRCAMHRMGFPLTDPLFTQTGCCNWRLPYTFSCFLETPSTSSQTDWQVNGMRMPPWQQRTALLSPQEIPSALHEKMDLMTVGIGKFGQAGCFDLSSPPVFRCLPQATRVAQSTCFACRRSKASSVPLMEKTFVPELKLEIAIWNEWLRKNKALYPLLLSQNHLFQVLVKNWKSLGSSSVECSPQGCLWLICFTSYTLLKCGSFLGA</sequence>
<organism evidence="1 2">
    <name type="scientific">Podarcis lilfordi</name>
    <name type="common">Lilford's wall lizard</name>
    <dbReference type="NCBI Taxonomy" id="74358"/>
    <lineage>
        <taxon>Eukaryota</taxon>
        <taxon>Metazoa</taxon>
        <taxon>Chordata</taxon>
        <taxon>Craniata</taxon>
        <taxon>Vertebrata</taxon>
        <taxon>Euteleostomi</taxon>
        <taxon>Lepidosauria</taxon>
        <taxon>Squamata</taxon>
        <taxon>Bifurcata</taxon>
        <taxon>Unidentata</taxon>
        <taxon>Episquamata</taxon>
        <taxon>Laterata</taxon>
        <taxon>Lacertibaenia</taxon>
        <taxon>Lacertidae</taxon>
        <taxon>Podarcis</taxon>
    </lineage>
</organism>
<keyword evidence="2" id="KW-1185">Reference proteome</keyword>
<dbReference type="Pfam" id="PF07093">
    <property type="entry name" value="SGT1"/>
    <property type="match status" value="1"/>
</dbReference>
<dbReference type="PANTHER" id="PTHR13060">
    <property type="entry name" value="SGT1 PROTEIN HSGT1 SUPPRESSOR OF GCR2"/>
    <property type="match status" value="1"/>
</dbReference>
<name>A0AA35KAT5_9SAUR</name>
<evidence type="ECO:0000313" key="1">
    <source>
        <dbReference type="EMBL" id="CAI5773478.1"/>
    </source>
</evidence>
<feature type="non-terminal residue" evidence="1">
    <location>
        <position position="338"/>
    </location>
</feature>
<dbReference type="PANTHER" id="PTHR13060:SF0">
    <property type="entry name" value="PROTEIN ECDYSONELESS HOMOLOG"/>
    <property type="match status" value="1"/>
</dbReference>
<dbReference type="Proteomes" id="UP001178461">
    <property type="component" value="Chromosome 4"/>
</dbReference>
<dbReference type="GO" id="GO:0005634">
    <property type="term" value="C:nucleus"/>
    <property type="evidence" value="ECO:0007669"/>
    <property type="project" value="TreeGrafter"/>
</dbReference>
<evidence type="ECO:0000313" key="2">
    <source>
        <dbReference type="Proteomes" id="UP001178461"/>
    </source>
</evidence>
<accession>A0AA35KAT5</accession>
<gene>
    <name evidence="1" type="ORF">PODLI_1B000734</name>
</gene>
<dbReference type="AlphaFoldDB" id="A0AA35KAT5"/>
<proteinExistence type="predicted"/>
<protein>
    <submittedName>
        <fullName evidence="1">Uncharacterized protein</fullName>
    </submittedName>
</protein>
<feature type="non-terminal residue" evidence="1">
    <location>
        <position position="1"/>
    </location>
</feature>
<reference evidence="1" key="1">
    <citation type="submission" date="2022-12" db="EMBL/GenBank/DDBJ databases">
        <authorList>
            <person name="Alioto T."/>
            <person name="Alioto T."/>
            <person name="Gomez Garrido J."/>
        </authorList>
    </citation>
    <scope>NUCLEOTIDE SEQUENCE</scope>
</reference>
<dbReference type="EMBL" id="OX395129">
    <property type="protein sequence ID" value="CAI5773478.1"/>
    <property type="molecule type" value="Genomic_DNA"/>
</dbReference>